<feature type="compositionally biased region" description="Low complexity" evidence="1">
    <location>
        <begin position="683"/>
        <end position="705"/>
    </location>
</feature>
<keyword evidence="2" id="KW-1133">Transmembrane helix</keyword>
<dbReference type="Proteomes" id="UP000770015">
    <property type="component" value="Unassembled WGS sequence"/>
</dbReference>
<comment type="caution">
    <text evidence="4">The sequence shown here is derived from an EMBL/GenBank/DDBJ whole genome shotgun (WGS) entry which is preliminary data.</text>
</comment>
<dbReference type="GO" id="GO:0055085">
    <property type="term" value="P:transmembrane transport"/>
    <property type="evidence" value="ECO:0007669"/>
    <property type="project" value="TreeGrafter"/>
</dbReference>
<feature type="compositionally biased region" description="Polar residues" evidence="1">
    <location>
        <begin position="641"/>
        <end position="665"/>
    </location>
</feature>
<sequence length="842" mass="91806">MLVRNVIPWLLLAANTATAAYVQWQLCDDATGSSDLAPASLSAAVQQTEGGGQNLRLRVQLADVHEQCDNLSAGLTSNVSLDALAWSADKGAIPATFKCNHRYQTTYIEAEVEEHIDGLYPLSTFYAEARFFHDDLGRVGCIAGNITPELGPVASAALRWGPFGVLMFVLAAGIFMTVHGQRQALVEQARGEEDVEAPAPRALLPGVGDCLQYLQFVFLTGSLTLRYPGFYQPAVSKLEWFSLFARAPIARGVVYSGVSDGIYEINGTYGGTYGLELMHQIVGAPTTMDTWLNMVVTLLSIVVGVAVFLEVIRWWQRRAVTHIFRPAEASAHGLRHRLGRVLRVVFSYFTTPIVAISTYQFANAAWLPKYHLALAALLIAIIAGSFTWLLCQVPTRNLGVLVFDSSKRYHLVHPDSPTGEQRHTQFVIVLFIVAFIRGVAIGGIQVLGAAQLAILGACELVLLAFIYGFRAYPTLSVNAMSSFIRLFSLLLMVFFLPDVLAQKTKSAVGYAVLCMHGAVLIFGFFATACWDIWRGCRTWPQTPDPDTLHLHHLRRHDSTGPSPSTAHLAAPSIYEESRPGSPRSPYLHSVHPAESRASLYSVSRNDTDRYYRPPRARSLRTSLSVDLTSLKEGQVLSDSATLTIASPRPTTRTASPLSNATSPQFSPMHGHSHDSTAHHYSQPRHSSSESSSRPSLSSSTSSPRPDGNGMIRVSQSDSDESRDLVHPLGPRWGDYSFRESDLIYSAPPPQGQPVREWGRRGRDSPSPVQGSPAPGMTIRKVSSDILSKLKRRDEQPAEKGFQVSRPPRTVPVVEGERSTSGSSGPSGSGIESSGDSGSDDQK</sequence>
<feature type="transmembrane region" description="Helical" evidence="2">
    <location>
        <begin position="452"/>
        <end position="471"/>
    </location>
</feature>
<accession>A0A9P9AFB4</accession>
<gene>
    <name evidence="4" type="ORF">F5X68DRAFT_238204</name>
</gene>
<feature type="transmembrane region" description="Helical" evidence="2">
    <location>
        <begin position="507"/>
        <end position="530"/>
    </location>
</feature>
<dbReference type="PANTHER" id="PTHR31145">
    <property type="entry name" value="INTEGRAL MEMBRANE PROTEIN (AFU_ORTHOLOGUE AFUA_7G01610)"/>
    <property type="match status" value="1"/>
</dbReference>
<organism evidence="4 5">
    <name type="scientific">Plectosphaerella plurivora</name>
    <dbReference type="NCBI Taxonomy" id="936078"/>
    <lineage>
        <taxon>Eukaryota</taxon>
        <taxon>Fungi</taxon>
        <taxon>Dikarya</taxon>
        <taxon>Ascomycota</taxon>
        <taxon>Pezizomycotina</taxon>
        <taxon>Sordariomycetes</taxon>
        <taxon>Hypocreomycetidae</taxon>
        <taxon>Glomerellales</taxon>
        <taxon>Plectosphaerellaceae</taxon>
        <taxon>Plectosphaerella</taxon>
    </lineage>
</organism>
<feature type="signal peptide" evidence="3">
    <location>
        <begin position="1"/>
        <end position="19"/>
    </location>
</feature>
<evidence type="ECO:0000256" key="3">
    <source>
        <dbReference type="SAM" id="SignalP"/>
    </source>
</evidence>
<feature type="transmembrane region" description="Helical" evidence="2">
    <location>
        <begin position="372"/>
        <end position="391"/>
    </location>
</feature>
<reference evidence="4" key="1">
    <citation type="journal article" date="2021" name="Nat. Commun.">
        <title>Genetic determinants of endophytism in the Arabidopsis root mycobiome.</title>
        <authorList>
            <person name="Mesny F."/>
            <person name="Miyauchi S."/>
            <person name="Thiergart T."/>
            <person name="Pickel B."/>
            <person name="Atanasova L."/>
            <person name="Karlsson M."/>
            <person name="Huettel B."/>
            <person name="Barry K.W."/>
            <person name="Haridas S."/>
            <person name="Chen C."/>
            <person name="Bauer D."/>
            <person name="Andreopoulos W."/>
            <person name="Pangilinan J."/>
            <person name="LaButti K."/>
            <person name="Riley R."/>
            <person name="Lipzen A."/>
            <person name="Clum A."/>
            <person name="Drula E."/>
            <person name="Henrissat B."/>
            <person name="Kohler A."/>
            <person name="Grigoriev I.V."/>
            <person name="Martin F.M."/>
            <person name="Hacquard S."/>
        </authorList>
    </citation>
    <scope>NUCLEOTIDE SEQUENCE</scope>
    <source>
        <strain evidence="4">MPI-SDFR-AT-0117</strain>
    </source>
</reference>
<feature type="transmembrane region" description="Helical" evidence="2">
    <location>
        <begin position="345"/>
        <end position="366"/>
    </location>
</feature>
<dbReference type="OrthoDB" id="269822at2759"/>
<dbReference type="EMBL" id="JAGSXJ010000001">
    <property type="protein sequence ID" value="KAH6696902.1"/>
    <property type="molecule type" value="Genomic_DNA"/>
</dbReference>
<feature type="transmembrane region" description="Helical" evidence="2">
    <location>
        <begin position="291"/>
        <end position="315"/>
    </location>
</feature>
<dbReference type="PANTHER" id="PTHR31145:SF8">
    <property type="entry name" value="INTEGRAL MEMBRANE PROTEIN (AFU_ORTHOLOGUE AFUA_2G17475)"/>
    <property type="match status" value="1"/>
</dbReference>
<feature type="region of interest" description="Disordered" evidence="1">
    <location>
        <begin position="551"/>
        <end position="590"/>
    </location>
</feature>
<protein>
    <submittedName>
        <fullName evidence="4">Integral membrane protein</fullName>
    </submittedName>
</protein>
<feature type="transmembrane region" description="Helical" evidence="2">
    <location>
        <begin position="426"/>
        <end position="446"/>
    </location>
</feature>
<evidence type="ECO:0000256" key="1">
    <source>
        <dbReference type="SAM" id="MobiDB-lite"/>
    </source>
</evidence>
<keyword evidence="3" id="KW-0732">Signal</keyword>
<name>A0A9P9AFB4_9PEZI</name>
<evidence type="ECO:0000313" key="4">
    <source>
        <dbReference type="EMBL" id="KAH6696902.1"/>
    </source>
</evidence>
<proteinExistence type="predicted"/>
<feature type="compositionally biased region" description="Low complexity" evidence="1">
    <location>
        <begin position="818"/>
        <end position="836"/>
    </location>
</feature>
<feature type="chain" id="PRO_5040464198" evidence="3">
    <location>
        <begin position="20"/>
        <end position="842"/>
    </location>
</feature>
<dbReference type="InterPro" id="IPR040241">
    <property type="entry name" value="TRP_Flc/Pkd2-like"/>
</dbReference>
<dbReference type="AlphaFoldDB" id="A0A9P9AFB4"/>
<feature type="transmembrane region" description="Helical" evidence="2">
    <location>
        <begin position="483"/>
        <end position="501"/>
    </location>
</feature>
<keyword evidence="2" id="KW-0812">Transmembrane</keyword>
<feature type="region of interest" description="Disordered" evidence="1">
    <location>
        <begin position="641"/>
        <end position="727"/>
    </location>
</feature>
<keyword evidence="5" id="KW-1185">Reference proteome</keyword>
<dbReference type="GO" id="GO:0016020">
    <property type="term" value="C:membrane"/>
    <property type="evidence" value="ECO:0007669"/>
    <property type="project" value="TreeGrafter"/>
</dbReference>
<evidence type="ECO:0000313" key="5">
    <source>
        <dbReference type="Proteomes" id="UP000770015"/>
    </source>
</evidence>
<evidence type="ECO:0000256" key="2">
    <source>
        <dbReference type="SAM" id="Phobius"/>
    </source>
</evidence>
<keyword evidence="2" id="KW-0472">Membrane</keyword>
<feature type="region of interest" description="Disordered" evidence="1">
    <location>
        <begin position="742"/>
        <end position="842"/>
    </location>
</feature>